<dbReference type="Proteomes" id="UP000028492">
    <property type="component" value="Chromosome"/>
</dbReference>
<protein>
    <recommendedName>
        <fullName evidence="3">ParB/Sulfiredoxin domain-containing protein</fullName>
    </recommendedName>
</protein>
<name>A0A075V327_9PSEU</name>
<keyword evidence="2" id="KW-1185">Reference proteome</keyword>
<dbReference type="HOGENOM" id="CLU_075805_0_0_11"/>
<evidence type="ECO:0008006" key="3">
    <source>
        <dbReference type="Google" id="ProtNLM"/>
    </source>
</evidence>
<dbReference type="eggNOG" id="ENOG5032YZS">
    <property type="taxonomic scope" value="Bacteria"/>
</dbReference>
<evidence type="ECO:0000313" key="2">
    <source>
        <dbReference type="Proteomes" id="UP000028492"/>
    </source>
</evidence>
<dbReference type="EMBL" id="CP008953">
    <property type="protein sequence ID" value="AIG80822.1"/>
    <property type="molecule type" value="Genomic_DNA"/>
</dbReference>
<dbReference type="AlphaFoldDB" id="A0A075V327"/>
<sequence length="236" mass="27013">MAADNFHLNGETIKIDEHGQLIDGQHRCAAVVQYGKPVKIYVVYNVPRSAIVTIDMGRARSLADQLRVAYDYTNTGDLGTIIRLILEWNETGWISHATFRQVDPLEVHEYVVANPGATDLTKSAGALDHGAVNAIMKRNHCAFLMWLFSRIDPDDAKRFMHNLVNSIAEYENDPCVVLRKQLLRMRNDRFGHTKRNIVIGMTIQAWNKWRERKPAKLFRMPISTQPWDADSYPQPI</sequence>
<reference evidence="1 2" key="1">
    <citation type="journal article" date="2014" name="J. Biotechnol.">
        <title>Complete genome sequence of the actinobacterium Amycolatopsis japonica MG417-CF17(T) (=DSM 44213T) producing (S,S)-N,N'-ethylenediaminedisuccinic acid.</title>
        <authorList>
            <person name="Stegmann E."/>
            <person name="Albersmeier A."/>
            <person name="Spohn M."/>
            <person name="Gert H."/>
            <person name="Weber T."/>
            <person name="Wohlleben W."/>
            <person name="Kalinowski J."/>
            <person name="Ruckert C."/>
        </authorList>
    </citation>
    <scope>NUCLEOTIDE SEQUENCE [LARGE SCALE GENOMIC DNA]</scope>
    <source>
        <strain evidence="2">MG417-CF17 (DSM 44213)</strain>
    </source>
</reference>
<proteinExistence type="predicted"/>
<evidence type="ECO:0000313" key="1">
    <source>
        <dbReference type="EMBL" id="AIG80822.1"/>
    </source>
</evidence>
<gene>
    <name evidence="1" type="ORF">AJAP_40220</name>
</gene>
<organism evidence="1 2">
    <name type="scientific">Amycolatopsis japonica</name>
    <dbReference type="NCBI Taxonomy" id="208439"/>
    <lineage>
        <taxon>Bacteria</taxon>
        <taxon>Bacillati</taxon>
        <taxon>Actinomycetota</taxon>
        <taxon>Actinomycetes</taxon>
        <taxon>Pseudonocardiales</taxon>
        <taxon>Pseudonocardiaceae</taxon>
        <taxon>Amycolatopsis</taxon>
        <taxon>Amycolatopsis japonica group</taxon>
    </lineage>
</organism>
<accession>A0A075V327</accession>
<dbReference type="KEGG" id="aja:AJAP_40220"/>